<dbReference type="Proteomes" id="UP000199064">
    <property type="component" value="Unassembled WGS sequence"/>
</dbReference>
<proteinExistence type="predicted"/>
<reference evidence="4" key="1">
    <citation type="submission" date="2016-10" db="EMBL/GenBank/DDBJ databases">
        <authorList>
            <person name="Varghese N."/>
            <person name="Submissions S."/>
        </authorList>
    </citation>
    <scope>NUCLEOTIDE SEQUENCE [LARGE SCALE GENOMIC DNA]</scope>
    <source>
        <strain evidence="4">ES.061</strain>
    </source>
</reference>
<keyword evidence="1" id="KW-1133">Transmembrane helix</keyword>
<sequence length="171" mass="18776">MFGLGRILGLVVAVVCGSVTSQAPEFSQQYRQRLNGAQDELRQVIEAFDADAANNNLSRENAIQVYEKTGSAFLQNRATSVRTAIGRLGDLERQSQAFDEAMPVLRPLVVARAPDGPVLQGAFQDFEPAIPITLHGFVWTGAGLILGFSIMWLLGLPFRRKKHSPARNLRV</sequence>
<feature type="chain" id="PRO_5011502121" description="DUF2937 family protein" evidence="2">
    <location>
        <begin position="24"/>
        <end position="171"/>
    </location>
</feature>
<feature type="signal peptide" evidence="2">
    <location>
        <begin position="1"/>
        <end position="23"/>
    </location>
</feature>
<dbReference type="EMBL" id="FNSL01000001">
    <property type="protein sequence ID" value="SEB41369.1"/>
    <property type="molecule type" value="Genomic_DNA"/>
</dbReference>
<keyword evidence="2" id="KW-0732">Signal</keyword>
<organism evidence="3 4">
    <name type="scientific">Nitratireductor aquibiodomus</name>
    <dbReference type="NCBI Taxonomy" id="204799"/>
    <lineage>
        <taxon>Bacteria</taxon>
        <taxon>Pseudomonadati</taxon>
        <taxon>Pseudomonadota</taxon>
        <taxon>Alphaproteobacteria</taxon>
        <taxon>Hyphomicrobiales</taxon>
        <taxon>Phyllobacteriaceae</taxon>
        <taxon>Nitratireductor</taxon>
    </lineage>
</organism>
<dbReference type="RefSeq" id="WP_090327152.1">
    <property type="nucleotide sequence ID" value="NZ_FNSL01000001.1"/>
</dbReference>
<dbReference type="InterPro" id="IPR022584">
    <property type="entry name" value="DUF2937"/>
</dbReference>
<dbReference type="Pfam" id="PF11157">
    <property type="entry name" value="DUF2937"/>
    <property type="match status" value="1"/>
</dbReference>
<keyword evidence="4" id="KW-1185">Reference proteome</keyword>
<feature type="transmembrane region" description="Helical" evidence="1">
    <location>
        <begin position="137"/>
        <end position="158"/>
    </location>
</feature>
<gene>
    <name evidence="3" type="ORF">SAMN05216452_1010</name>
</gene>
<name>A0A1H4J4U4_9HYPH</name>
<evidence type="ECO:0008006" key="5">
    <source>
        <dbReference type="Google" id="ProtNLM"/>
    </source>
</evidence>
<evidence type="ECO:0000313" key="3">
    <source>
        <dbReference type="EMBL" id="SEB41369.1"/>
    </source>
</evidence>
<evidence type="ECO:0000313" key="4">
    <source>
        <dbReference type="Proteomes" id="UP000199064"/>
    </source>
</evidence>
<keyword evidence="1" id="KW-0472">Membrane</keyword>
<keyword evidence="1" id="KW-0812">Transmembrane</keyword>
<evidence type="ECO:0000256" key="1">
    <source>
        <dbReference type="SAM" id="Phobius"/>
    </source>
</evidence>
<evidence type="ECO:0000256" key="2">
    <source>
        <dbReference type="SAM" id="SignalP"/>
    </source>
</evidence>
<dbReference type="AlphaFoldDB" id="A0A1H4J4U4"/>
<protein>
    <recommendedName>
        <fullName evidence="5">DUF2937 family protein</fullName>
    </recommendedName>
</protein>
<accession>A0A1H4J4U4</accession>